<keyword evidence="3" id="KW-0436">Ligase</keyword>
<sequence length="294" mass="32354">MKRIAVIGNPGSWSTEKLADAFAAKTGFRCVVDMSRVHMNLETGALWFDGQDLSRFDALTVKKIGPAYSPDMQDRLSMLELLNRNGTPVFSKPCAILTALNRLSCTVKLRAGDMPMPPTVITESPEQAEQAVADFGRAVFKPLYTSKARGMEVIEAGAACRERISRFQSRGNPVMYVQKMLTTPGKDLGIVFLGGEYLGTYARQSNGAWNTSTSSGGKYKPYAPSREIIDLAWRAQDLFELDFTCVDIMETEDGPMIFEVSAFGGFRGLLEACSLDASVHFADHVLRRCDHVSP</sequence>
<dbReference type="PANTHER" id="PTHR21621">
    <property type="entry name" value="RIBOSOMAL PROTEIN S6 MODIFICATION PROTEIN"/>
    <property type="match status" value="1"/>
</dbReference>
<dbReference type="AlphaFoldDB" id="A0A1G6AK68"/>
<protein>
    <submittedName>
        <fullName evidence="3">Ribosomal protein S6--L-glutamate ligase</fullName>
    </submittedName>
</protein>
<dbReference type="GO" id="GO:0005737">
    <property type="term" value="C:cytoplasm"/>
    <property type="evidence" value="ECO:0007669"/>
    <property type="project" value="TreeGrafter"/>
</dbReference>
<dbReference type="NCBIfam" id="TIGR04356">
    <property type="entry name" value="grasp_GAK"/>
    <property type="match status" value="1"/>
</dbReference>
<gene>
    <name evidence="3" type="ORF">SAMN05660653_00404</name>
</gene>
<keyword evidence="1" id="KW-0547">Nucleotide-binding</keyword>
<organism evidence="3 4">
    <name type="scientific">Desulfonatronum thiosulfatophilum</name>
    <dbReference type="NCBI Taxonomy" id="617002"/>
    <lineage>
        <taxon>Bacteria</taxon>
        <taxon>Pseudomonadati</taxon>
        <taxon>Thermodesulfobacteriota</taxon>
        <taxon>Desulfovibrionia</taxon>
        <taxon>Desulfovibrionales</taxon>
        <taxon>Desulfonatronaceae</taxon>
        <taxon>Desulfonatronum</taxon>
    </lineage>
</organism>
<evidence type="ECO:0000313" key="3">
    <source>
        <dbReference type="EMBL" id="SDB08503.1"/>
    </source>
</evidence>
<accession>A0A1G6AK68</accession>
<feature type="domain" description="ATP-grasp" evidence="2">
    <location>
        <begin position="106"/>
        <end position="290"/>
    </location>
</feature>
<dbReference type="GO" id="GO:0046872">
    <property type="term" value="F:metal ion binding"/>
    <property type="evidence" value="ECO:0007669"/>
    <property type="project" value="InterPro"/>
</dbReference>
<dbReference type="OrthoDB" id="7821534at2"/>
<proteinExistence type="predicted"/>
<reference evidence="3 4" key="1">
    <citation type="submission" date="2016-10" db="EMBL/GenBank/DDBJ databases">
        <authorList>
            <person name="de Groot N.N."/>
        </authorList>
    </citation>
    <scope>NUCLEOTIDE SEQUENCE [LARGE SCALE GENOMIC DNA]</scope>
    <source>
        <strain evidence="3 4">ASO4-2</strain>
    </source>
</reference>
<dbReference type="GO" id="GO:0005840">
    <property type="term" value="C:ribosome"/>
    <property type="evidence" value="ECO:0007669"/>
    <property type="project" value="UniProtKB-KW"/>
</dbReference>
<dbReference type="STRING" id="617002.SAMN05660653_00404"/>
<dbReference type="InterPro" id="IPR013651">
    <property type="entry name" value="ATP-grasp_RimK-type"/>
</dbReference>
<dbReference type="Gene3D" id="3.30.470.20">
    <property type="entry name" value="ATP-grasp fold, B domain"/>
    <property type="match status" value="1"/>
</dbReference>
<dbReference type="PROSITE" id="PS50975">
    <property type="entry name" value="ATP_GRASP"/>
    <property type="match status" value="1"/>
</dbReference>
<dbReference type="GO" id="GO:0016879">
    <property type="term" value="F:ligase activity, forming carbon-nitrogen bonds"/>
    <property type="evidence" value="ECO:0007669"/>
    <property type="project" value="TreeGrafter"/>
</dbReference>
<dbReference type="InterPro" id="IPR011761">
    <property type="entry name" value="ATP-grasp"/>
</dbReference>
<dbReference type="SUPFAM" id="SSF56059">
    <property type="entry name" value="Glutathione synthetase ATP-binding domain-like"/>
    <property type="match status" value="1"/>
</dbReference>
<evidence type="ECO:0000313" key="4">
    <source>
        <dbReference type="Proteomes" id="UP000198771"/>
    </source>
</evidence>
<name>A0A1G6AK68_9BACT</name>
<evidence type="ECO:0000259" key="2">
    <source>
        <dbReference type="PROSITE" id="PS50975"/>
    </source>
</evidence>
<dbReference type="Gene3D" id="3.40.50.20">
    <property type="match status" value="1"/>
</dbReference>
<dbReference type="InterPro" id="IPR027592">
    <property type="entry name" value="ATP-grasp_GAK"/>
</dbReference>
<keyword evidence="3" id="KW-0687">Ribonucleoprotein</keyword>
<dbReference type="Proteomes" id="UP000198771">
    <property type="component" value="Unassembled WGS sequence"/>
</dbReference>
<keyword evidence="1" id="KW-0067">ATP-binding</keyword>
<dbReference type="RefSeq" id="WP_092116709.1">
    <property type="nucleotide sequence ID" value="NZ_FMXO01000002.1"/>
</dbReference>
<keyword evidence="4" id="KW-1185">Reference proteome</keyword>
<dbReference type="PANTHER" id="PTHR21621:SF0">
    <property type="entry name" value="BETA-CITRYLGLUTAMATE SYNTHASE B-RELATED"/>
    <property type="match status" value="1"/>
</dbReference>
<dbReference type="GO" id="GO:0005524">
    <property type="term" value="F:ATP binding"/>
    <property type="evidence" value="ECO:0007669"/>
    <property type="project" value="UniProtKB-UniRule"/>
</dbReference>
<keyword evidence="3" id="KW-0689">Ribosomal protein</keyword>
<dbReference type="Pfam" id="PF08443">
    <property type="entry name" value="RimK"/>
    <property type="match status" value="1"/>
</dbReference>
<evidence type="ECO:0000256" key="1">
    <source>
        <dbReference type="PROSITE-ProRule" id="PRU00409"/>
    </source>
</evidence>
<dbReference type="EMBL" id="FMXO01000002">
    <property type="protein sequence ID" value="SDB08503.1"/>
    <property type="molecule type" value="Genomic_DNA"/>
</dbReference>